<feature type="domain" description="CUE" evidence="7">
    <location>
        <begin position="158"/>
        <end position="204"/>
    </location>
</feature>
<keyword evidence="1" id="KW-0488">Methylation</keyword>
<dbReference type="CDD" id="cd00371">
    <property type="entry name" value="HMA"/>
    <property type="match status" value="1"/>
</dbReference>
<name>A0A9E7I9W3_9LILI</name>
<evidence type="ECO:0000313" key="8">
    <source>
        <dbReference type="EMBL" id="URE44529.1"/>
    </source>
</evidence>
<evidence type="ECO:0000256" key="5">
    <source>
        <dbReference type="SAM" id="MobiDB-lite"/>
    </source>
</evidence>
<feature type="compositionally biased region" description="Low complexity" evidence="5">
    <location>
        <begin position="414"/>
        <end position="424"/>
    </location>
</feature>
<evidence type="ECO:0000313" key="9">
    <source>
        <dbReference type="Proteomes" id="UP001055439"/>
    </source>
</evidence>
<gene>
    <name evidence="8" type="ORF">MUK42_25193</name>
</gene>
<keyword evidence="3" id="KW-0449">Lipoprotein</keyword>
<dbReference type="PANTHER" id="PTHR45868:SF19">
    <property type="entry name" value="HEAVY METAL-ASSOCIATED ISOPRENYLATED PLANT PROTEIN 37"/>
    <property type="match status" value="1"/>
</dbReference>
<keyword evidence="9" id="KW-1185">Reference proteome</keyword>
<feature type="region of interest" description="Disordered" evidence="5">
    <location>
        <begin position="314"/>
        <end position="392"/>
    </location>
</feature>
<dbReference type="AlphaFoldDB" id="A0A9E7I9W3"/>
<feature type="compositionally biased region" description="Polar residues" evidence="5">
    <location>
        <begin position="363"/>
        <end position="374"/>
    </location>
</feature>
<dbReference type="InterPro" id="IPR003892">
    <property type="entry name" value="CUE"/>
</dbReference>
<dbReference type="GO" id="GO:0043130">
    <property type="term" value="F:ubiquitin binding"/>
    <property type="evidence" value="ECO:0007669"/>
    <property type="project" value="InterPro"/>
</dbReference>
<dbReference type="Proteomes" id="UP001055439">
    <property type="component" value="Chromosome 9"/>
</dbReference>
<feature type="compositionally biased region" description="Basic and acidic residues" evidence="5">
    <location>
        <begin position="352"/>
        <end position="361"/>
    </location>
</feature>
<dbReference type="Pfam" id="PF00403">
    <property type="entry name" value="HMA"/>
    <property type="match status" value="1"/>
</dbReference>
<feature type="region of interest" description="Disordered" evidence="5">
    <location>
        <begin position="413"/>
        <end position="465"/>
    </location>
</feature>
<dbReference type="PANTHER" id="PTHR45868">
    <property type="entry name" value="HEAVY METAL-ASSOCIATED ISOPRENYLATED PLANT PROTEIN 33-RELATED"/>
    <property type="match status" value="1"/>
</dbReference>
<dbReference type="EMBL" id="CP097511">
    <property type="protein sequence ID" value="URE44529.1"/>
    <property type="molecule type" value="Genomic_DNA"/>
</dbReference>
<feature type="domain" description="HMA" evidence="6">
    <location>
        <begin position="257"/>
        <end position="320"/>
    </location>
</feature>
<keyword evidence="2" id="KW-0479">Metal-binding</keyword>
<keyword evidence="3" id="KW-0636">Prenylation</keyword>
<dbReference type="Gene3D" id="1.10.8.10">
    <property type="entry name" value="DNA helicase RuvA subunit, C-terminal domain"/>
    <property type="match status" value="1"/>
</dbReference>
<dbReference type="Gene3D" id="3.30.70.100">
    <property type="match status" value="1"/>
</dbReference>
<feature type="non-terminal residue" evidence="8">
    <location>
        <position position="1"/>
    </location>
</feature>
<evidence type="ECO:0000259" key="6">
    <source>
        <dbReference type="PROSITE" id="PS50846"/>
    </source>
</evidence>
<dbReference type="InterPro" id="IPR006121">
    <property type="entry name" value="HMA_dom"/>
</dbReference>
<evidence type="ECO:0000256" key="3">
    <source>
        <dbReference type="ARBA" id="ARBA00023289"/>
    </source>
</evidence>
<evidence type="ECO:0000256" key="1">
    <source>
        <dbReference type="ARBA" id="ARBA00022481"/>
    </source>
</evidence>
<dbReference type="PROSITE" id="PS51140">
    <property type="entry name" value="CUE"/>
    <property type="match status" value="1"/>
</dbReference>
<feature type="compositionally biased region" description="Acidic residues" evidence="5">
    <location>
        <begin position="376"/>
        <end position="392"/>
    </location>
</feature>
<protein>
    <submittedName>
        <fullName evidence="8">Heavy-metal-associated domain</fullName>
    </submittedName>
</protein>
<dbReference type="Pfam" id="PF02845">
    <property type="entry name" value="CUE"/>
    <property type="match status" value="1"/>
</dbReference>
<dbReference type="OrthoDB" id="689350at2759"/>
<reference evidence="8" key="1">
    <citation type="submission" date="2022-05" db="EMBL/GenBank/DDBJ databases">
        <title>The Musa troglodytarum L. genome provides insights into the mechanism of non-climacteric behaviour and enrichment of carotenoids.</title>
        <authorList>
            <person name="Wang J."/>
        </authorList>
    </citation>
    <scope>NUCLEOTIDE SEQUENCE</scope>
    <source>
        <tissue evidence="8">Leaf</tissue>
    </source>
</reference>
<sequence length="611" mass="66845">TYVPRSQPPTRARETTRRNRGSHSLRLIPGCPPVGRRLALSTNLFSSLLAGRMKRVKSDLNPHAAPYIPRSKLFSGTIHESAERTISPGNYKATKKSMGYRLPTSWNYDIEDFERLDLSGGSASKIGQNGLSSESASKIGQHNYSDNTFQDESSGWDASYVKLDSLSSMFPDISVEYLAAILAVNQGNLQETIDVLQECKYDGDGSENNVEAAKTSNGISISLAFRKPTCPDSCVLWGSRKNSNKNMGKEEFQVLKFKTHILKVNIHCDGCKLRVKRILHRIEGVFSVDVDVENKKVTVQGNVDSGTLIDKLTRSGKHAQLWPQKGGSQNSNHGQQKKQKQAAPPATTGNKNNKDQGKEGLKASNSRQKQLPSYSSDDEDYDDSTDDDDDDEEFADDVRFLDDIKEFNLLMPPNNATASAKKNGNGNGSAGGSATRGGGNKSGGNPNLNHMQHPNKSAKNGTNAAAQQKLVNTSRNAGEGRRMADINGMTALGFNGLGGYNGGGFRGSGFHGYTGLPSHGGEQHQHPMLVNKQGYQARPSSMMSSNLGGNNMMMMHDNRYMQPQMMYLRSPQIPPYAAYYNCYPSHHDQSNQSCNVTHLFSDENTKGCVVM</sequence>
<dbReference type="PROSITE" id="PS50846">
    <property type="entry name" value="HMA_2"/>
    <property type="match status" value="1"/>
</dbReference>
<feature type="compositionally biased region" description="Gly residues" evidence="5">
    <location>
        <begin position="425"/>
        <end position="442"/>
    </location>
</feature>
<feature type="region of interest" description="Disordered" evidence="5">
    <location>
        <begin position="1"/>
        <end position="23"/>
    </location>
</feature>
<evidence type="ECO:0000259" key="7">
    <source>
        <dbReference type="PROSITE" id="PS51140"/>
    </source>
</evidence>
<accession>A0A9E7I9W3</accession>
<comment type="similarity">
    <text evidence="4">Belongs to the HIPP family.</text>
</comment>
<evidence type="ECO:0000256" key="4">
    <source>
        <dbReference type="ARBA" id="ARBA00024045"/>
    </source>
</evidence>
<dbReference type="SUPFAM" id="SSF55008">
    <property type="entry name" value="HMA, heavy metal-associated domain"/>
    <property type="match status" value="1"/>
</dbReference>
<organism evidence="8 9">
    <name type="scientific">Musa troglodytarum</name>
    <name type="common">fe'i banana</name>
    <dbReference type="NCBI Taxonomy" id="320322"/>
    <lineage>
        <taxon>Eukaryota</taxon>
        <taxon>Viridiplantae</taxon>
        <taxon>Streptophyta</taxon>
        <taxon>Embryophyta</taxon>
        <taxon>Tracheophyta</taxon>
        <taxon>Spermatophyta</taxon>
        <taxon>Magnoliopsida</taxon>
        <taxon>Liliopsida</taxon>
        <taxon>Zingiberales</taxon>
        <taxon>Musaceae</taxon>
        <taxon>Musa</taxon>
    </lineage>
</organism>
<dbReference type="FunFam" id="3.30.70.100:FF:000008">
    <property type="entry name" value="Copper transport protein ATOX1"/>
    <property type="match status" value="1"/>
</dbReference>
<dbReference type="InterPro" id="IPR036163">
    <property type="entry name" value="HMA_dom_sf"/>
</dbReference>
<feature type="compositionally biased region" description="Polar residues" evidence="5">
    <location>
        <begin position="446"/>
        <end position="465"/>
    </location>
</feature>
<dbReference type="CDD" id="cd14279">
    <property type="entry name" value="CUE"/>
    <property type="match status" value="1"/>
</dbReference>
<dbReference type="InterPro" id="IPR009060">
    <property type="entry name" value="UBA-like_sf"/>
</dbReference>
<dbReference type="GO" id="GO:0046872">
    <property type="term" value="F:metal ion binding"/>
    <property type="evidence" value="ECO:0007669"/>
    <property type="project" value="UniProtKB-KW"/>
</dbReference>
<dbReference type="SUPFAM" id="SSF46934">
    <property type="entry name" value="UBA-like"/>
    <property type="match status" value="1"/>
</dbReference>
<proteinExistence type="inferred from homology"/>
<evidence type="ECO:0000256" key="2">
    <source>
        <dbReference type="ARBA" id="ARBA00022723"/>
    </source>
</evidence>